<comment type="similarity">
    <text evidence="1">Belongs to the protein-tyrosine phosphatase family. Non-receptor class dual specificity subfamily.</text>
</comment>
<dbReference type="PANTHER" id="PTHR45848:SF4">
    <property type="entry name" value="DUAL SPECIFICITY PROTEIN PHOSPHATASE 12"/>
    <property type="match status" value="1"/>
</dbReference>
<evidence type="ECO:0000256" key="2">
    <source>
        <dbReference type="ARBA" id="ARBA00013064"/>
    </source>
</evidence>
<dbReference type="CDD" id="cd07505">
    <property type="entry name" value="HAD_BPGM-like"/>
    <property type="match status" value="1"/>
</dbReference>
<dbReference type="InterPro" id="IPR029021">
    <property type="entry name" value="Prot-tyrosine_phosphatase-like"/>
</dbReference>
<dbReference type="PROSITE" id="PS50056">
    <property type="entry name" value="TYR_PHOSPHATASE_2"/>
    <property type="match status" value="1"/>
</dbReference>
<dbReference type="SFLD" id="SFLDG01129">
    <property type="entry name" value="C1.5:_HAD__Beta-PGM__Phosphata"/>
    <property type="match status" value="1"/>
</dbReference>
<dbReference type="EC" id="3.1.3.48" evidence="2"/>
<dbReference type="Gene3D" id="3.90.190.10">
    <property type="entry name" value="Protein tyrosine phosphatase superfamily"/>
    <property type="match status" value="1"/>
</dbReference>
<proteinExistence type="inferred from homology"/>
<dbReference type="PANTHER" id="PTHR45848">
    <property type="entry name" value="DUAL SPECIFICITY PROTEIN PHOSPHATASE 12 FAMILY MEMBER"/>
    <property type="match status" value="1"/>
</dbReference>
<dbReference type="InterPro" id="IPR023214">
    <property type="entry name" value="HAD_sf"/>
</dbReference>
<dbReference type="GO" id="GO:0008138">
    <property type="term" value="F:protein tyrosine/serine/threonine phosphatase activity"/>
    <property type="evidence" value="ECO:0007669"/>
    <property type="project" value="TreeGrafter"/>
</dbReference>
<dbReference type="OrthoDB" id="2017893at2759"/>
<feature type="region of interest" description="Disordered" evidence="5">
    <location>
        <begin position="726"/>
        <end position="769"/>
    </location>
</feature>
<evidence type="ECO:0000256" key="1">
    <source>
        <dbReference type="ARBA" id="ARBA00008601"/>
    </source>
</evidence>
<dbReference type="InterPro" id="IPR006439">
    <property type="entry name" value="HAD-SF_hydro_IA"/>
</dbReference>
<feature type="compositionally biased region" description="Low complexity" evidence="5">
    <location>
        <begin position="83"/>
        <end position="102"/>
    </location>
</feature>
<dbReference type="CDD" id="cd14498">
    <property type="entry name" value="DSP"/>
    <property type="match status" value="1"/>
</dbReference>
<evidence type="ECO:0000256" key="5">
    <source>
        <dbReference type="SAM" id="MobiDB-lite"/>
    </source>
</evidence>
<dbReference type="Proteomes" id="UP000650467">
    <property type="component" value="Unassembled WGS sequence"/>
</dbReference>
<reference evidence="8" key="1">
    <citation type="journal article" date="2020" name="bioRxiv">
        <title>Comparative genomics of Chlamydomonas.</title>
        <authorList>
            <person name="Craig R.J."/>
            <person name="Hasan A.R."/>
            <person name="Ness R.W."/>
            <person name="Keightley P.D."/>
        </authorList>
    </citation>
    <scope>NUCLEOTIDE SEQUENCE</scope>
    <source>
        <strain evidence="8">SAG 7.73</strain>
    </source>
</reference>
<dbReference type="GO" id="GO:0004725">
    <property type="term" value="F:protein tyrosine phosphatase activity"/>
    <property type="evidence" value="ECO:0007669"/>
    <property type="project" value="UniProtKB-EC"/>
</dbReference>
<feature type="region of interest" description="Disordered" evidence="5">
    <location>
        <begin position="83"/>
        <end position="106"/>
    </location>
</feature>
<feature type="domain" description="Tyrosine-protein phosphatase" evidence="6">
    <location>
        <begin position="3"/>
        <end position="170"/>
    </location>
</feature>
<dbReference type="InterPro" id="IPR023198">
    <property type="entry name" value="PGP-like_dom2"/>
</dbReference>
<dbReference type="SFLD" id="SFLDS00003">
    <property type="entry name" value="Haloacid_Dehalogenase"/>
    <property type="match status" value="1"/>
</dbReference>
<gene>
    <name evidence="8" type="ORF">HXX76_003989</name>
</gene>
<accession>A0A835TCI6</accession>
<evidence type="ECO:0000256" key="3">
    <source>
        <dbReference type="ARBA" id="ARBA00022801"/>
    </source>
</evidence>
<dbReference type="InterPro" id="IPR000340">
    <property type="entry name" value="Dual-sp_phosphatase_cat-dom"/>
</dbReference>
<keyword evidence="4" id="KW-0904">Protein phosphatase</keyword>
<dbReference type="SMART" id="SM00195">
    <property type="entry name" value="DSPc"/>
    <property type="match status" value="1"/>
</dbReference>
<dbReference type="Pfam" id="PF00702">
    <property type="entry name" value="Hydrolase"/>
    <property type="match status" value="1"/>
</dbReference>
<dbReference type="InterPro" id="IPR000387">
    <property type="entry name" value="Tyr_Pase_dom"/>
</dbReference>
<comment type="caution">
    <text evidence="8">The sequence shown here is derived from an EMBL/GenBank/DDBJ whole genome shotgun (WGS) entry which is preliminary data.</text>
</comment>
<keyword evidence="9" id="KW-1185">Reference proteome</keyword>
<dbReference type="SUPFAM" id="SSF56784">
    <property type="entry name" value="HAD-like"/>
    <property type="match status" value="1"/>
</dbReference>
<evidence type="ECO:0000259" key="7">
    <source>
        <dbReference type="PROSITE" id="PS50056"/>
    </source>
</evidence>
<dbReference type="Gene3D" id="1.10.150.240">
    <property type="entry name" value="Putative phosphatase, domain 2"/>
    <property type="match status" value="1"/>
</dbReference>
<feature type="domain" description="Tyrosine specific protein phosphatases" evidence="7">
    <location>
        <begin position="107"/>
        <end position="149"/>
    </location>
</feature>
<protein>
    <recommendedName>
        <fullName evidence="2">protein-tyrosine-phosphatase</fullName>
        <ecNumber evidence="2">3.1.3.48</ecNumber>
    </recommendedName>
</protein>
<dbReference type="InterPro" id="IPR036412">
    <property type="entry name" value="HAD-like_sf"/>
</dbReference>
<dbReference type="Pfam" id="PF00782">
    <property type="entry name" value="DSPc"/>
    <property type="match status" value="1"/>
</dbReference>
<dbReference type="EMBL" id="JAEHOC010000006">
    <property type="protein sequence ID" value="KAG2441137.1"/>
    <property type="molecule type" value="Genomic_DNA"/>
</dbReference>
<dbReference type="PROSITE" id="PS50054">
    <property type="entry name" value="TYR_PHOSPHATASE_DUAL"/>
    <property type="match status" value="1"/>
</dbReference>
<dbReference type="NCBIfam" id="TIGR01509">
    <property type="entry name" value="HAD-SF-IA-v3"/>
    <property type="match status" value="1"/>
</dbReference>
<name>A0A835TCI6_CHLIN</name>
<feature type="region of interest" description="Disordered" evidence="5">
    <location>
        <begin position="461"/>
        <end position="501"/>
    </location>
</feature>
<dbReference type="AlphaFoldDB" id="A0A835TCI6"/>
<keyword evidence="3" id="KW-0378">Hydrolase</keyword>
<organism evidence="8 9">
    <name type="scientific">Chlamydomonas incerta</name>
    <dbReference type="NCBI Taxonomy" id="51695"/>
    <lineage>
        <taxon>Eukaryota</taxon>
        <taxon>Viridiplantae</taxon>
        <taxon>Chlorophyta</taxon>
        <taxon>core chlorophytes</taxon>
        <taxon>Chlorophyceae</taxon>
        <taxon>CS clade</taxon>
        <taxon>Chlamydomonadales</taxon>
        <taxon>Chlamydomonadaceae</taxon>
        <taxon>Chlamydomonas</taxon>
    </lineage>
</organism>
<evidence type="ECO:0000313" key="9">
    <source>
        <dbReference type="Proteomes" id="UP000650467"/>
    </source>
</evidence>
<dbReference type="Gene3D" id="3.40.50.1000">
    <property type="entry name" value="HAD superfamily/HAD-like"/>
    <property type="match status" value="1"/>
</dbReference>
<dbReference type="SUPFAM" id="SSF52799">
    <property type="entry name" value="(Phosphotyrosine protein) phosphatases II"/>
    <property type="match status" value="1"/>
</dbReference>
<evidence type="ECO:0000313" key="8">
    <source>
        <dbReference type="EMBL" id="KAG2441137.1"/>
    </source>
</evidence>
<dbReference type="InterPro" id="IPR020422">
    <property type="entry name" value="TYR_PHOSPHATASE_DUAL_dom"/>
</dbReference>
<feature type="compositionally biased region" description="Low complexity" evidence="5">
    <location>
        <begin position="737"/>
        <end position="759"/>
    </location>
</feature>
<evidence type="ECO:0000259" key="6">
    <source>
        <dbReference type="PROSITE" id="PS50054"/>
    </source>
</evidence>
<dbReference type="PROSITE" id="PS00383">
    <property type="entry name" value="TYR_PHOSPHATASE_1"/>
    <property type="match status" value="1"/>
</dbReference>
<dbReference type="InterPro" id="IPR016130">
    <property type="entry name" value="Tyr_Pase_AS"/>
</dbReference>
<feature type="compositionally biased region" description="Gly residues" evidence="5">
    <location>
        <begin position="760"/>
        <end position="769"/>
    </location>
</feature>
<sequence length="769" mass="78353">MEPPSEILPGCLWLGGLSSLKYLEELGITHVLSVVNFPIQRDLSGYTTLQLPLQDSEASNMLQYLPAAIKFLDAALGPGSSSCSTTTAAATGSPEQQQQQQAAGGGGGRVLVHCQAGMSRSPAILAGWLMRSRGLELDEAMRLIRSKRPFAEPNEGFAAQLTLFGDMRCSLDAAHPVYRMWVLEELGGRWEDEGWVDPDSFPQLPEPAAALAAGHSCYRCRKCRQLLATSAHVMPIEAAMGHRVFRDRQRHRATALGTPPGGEAGGGESCLFTEPLAWMAGVVTGVNSGKLHCPKCAARLGSFNWSGISNPQGAWVTPAFQLHMSKIDTISPQPLEALAHVSRPLVLPARDPAAAAAAAATTAASSSAAATSSTPAAGAPTAEAPTVAAGAGAGAAAVPTLPADLPAQLRRMGLGTAGPGQEDEEQLPEPRLDLDLDLGVEAAAEAGAAAVTAAVDSDRAGSGAAASTTTSAPATSTTGPATAASTTAAPATSPSASTSAPSSAWFSHLILDCDGVMVDSEAASCEALRRAILEVTGFDIPHTFPGDYTEVFGMDVRSCVGHYRAKFGRSDWESPEALAPRVQAAKELHYRELTAGGIRAFDGAEALLRRAVAAGMKVGVASSGAPDKIARNLASSGLAALIPPGAAVSAAAVAAGKPAPDVYLEAMRVTGCTDPWRALVVEDAVNGLMAARSAGMFAIGITNQLPAAVLAPWAHRVVSHLDEVDPAGLAPGPDDTPGVPAGLGPAAAAAGEPAGVGPAAAGGAGETKP</sequence>
<evidence type="ECO:0000256" key="4">
    <source>
        <dbReference type="ARBA" id="ARBA00022912"/>
    </source>
</evidence>